<dbReference type="Proteomes" id="UP000276133">
    <property type="component" value="Unassembled WGS sequence"/>
</dbReference>
<reference evidence="1 2" key="1">
    <citation type="journal article" date="2018" name="Sci. Rep.">
        <title>Genomic signatures of local adaptation to the degree of environmental predictability in rotifers.</title>
        <authorList>
            <person name="Franch-Gras L."/>
            <person name="Hahn C."/>
            <person name="Garcia-Roger E.M."/>
            <person name="Carmona M.J."/>
            <person name="Serra M."/>
            <person name="Gomez A."/>
        </authorList>
    </citation>
    <scope>NUCLEOTIDE SEQUENCE [LARGE SCALE GENOMIC DNA]</scope>
    <source>
        <strain evidence="1">HYR1</strain>
    </source>
</reference>
<organism evidence="1 2">
    <name type="scientific">Brachionus plicatilis</name>
    <name type="common">Marine rotifer</name>
    <name type="synonym">Brachionus muelleri</name>
    <dbReference type="NCBI Taxonomy" id="10195"/>
    <lineage>
        <taxon>Eukaryota</taxon>
        <taxon>Metazoa</taxon>
        <taxon>Spiralia</taxon>
        <taxon>Gnathifera</taxon>
        <taxon>Rotifera</taxon>
        <taxon>Eurotatoria</taxon>
        <taxon>Monogononta</taxon>
        <taxon>Pseudotrocha</taxon>
        <taxon>Ploima</taxon>
        <taxon>Brachionidae</taxon>
        <taxon>Brachionus</taxon>
    </lineage>
</organism>
<dbReference type="AlphaFoldDB" id="A0A3M7RT65"/>
<sequence length="57" mass="6434">MKKIVKPTNHKGAVGPDQISNKVLKNLPYPALKVLYLLCVTENWSLSNNVEKSKGYY</sequence>
<evidence type="ECO:0000313" key="2">
    <source>
        <dbReference type="Proteomes" id="UP000276133"/>
    </source>
</evidence>
<name>A0A3M7RT65_BRAPC</name>
<accession>A0A3M7RT65</accession>
<gene>
    <name evidence="1" type="ORF">BpHYR1_051833</name>
</gene>
<proteinExistence type="predicted"/>
<evidence type="ECO:0000313" key="1">
    <source>
        <dbReference type="EMBL" id="RNA26751.1"/>
    </source>
</evidence>
<dbReference type="EMBL" id="REGN01002683">
    <property type="protein sequence ID" value="RNA26751.1"/>
    <property type="molecule type" value="Genomic_DNA"/>
</dbReference>
<protein>
    <recommendedName>
        <fullName evidence="3">RNA-directed DNA polymerase from mobile element jockey-like</fullName>
    </recommendedName>
</protein>
<evidence type="ECO:0008006" key="3">
    <source>
        <dbReference type="Google" id="ProtNLM"/>
    </source>
</evidence>
<comment type="caution">
    <text evidence="1">The sequence shown here is derived from an EMBL/GenBank/DDBJ whole genome shotgun (WGS) entry which is preliminary data.</text>
</comment>
<keyword evidence="2" id="KW-1185">Reference proteome</keyword>